<reference evidence="1 2" key="1">
    <citation type="journal article" date="2008" name="PLoS Genet.">
        <title>Genomic islands in the pathogenic filamentous fungus Aspergillus fumigatus.</title>
        <authorList>
            <person name="Fedorova N.D."/>
            <person name="Khaldi N."/>
            <person name="Joardar V.S."/>
            <person name="Maiti R."/>
            <person name="Amedeo P."/>
            <person name="Anderson M.J."/>
            <person name="Crabtree J."/>
            <person name="Silva J.C."/>
            <person name="Badger J.H."/>
            <person name="Albarraq A."/>
            <person name="Angiuoli S."/>
            <person name="Bussey H."/>
            <person name="Bowyer P."/>
            <person name="Cotty P.J."/>
            <person name="Dyer P.S."/>
            <person name="Egan A."/>
            <person name="Galens K."/>
            <person name="Fraser-Liggett C.M."/>
            <person name="Haas B.J."/>
            <person name="Inman J.M."/>
            <person name="Kent R."/>
            <person name="Lemieux S."/>
            <person name="Malavazi I."/>
            <person name="Orvis J."/>
            <person name="Roemer T."/>
            <person name="Ronning C.M."/>
            <person name="Sundaram J.P."/>
            <person name="Sutton G."/>
            <person name="Turner G."/>
            <person name="Venter J.C."/>
            <person name="White O.R."/>
            <person name="Whitty B.R."/>
            <person name="Youngman P."/>
            <person name="Wolfe K.H."/>
            <person name="Goldman G.H."/>
            <person name="Wortman J.R."/>
            <person name="Jiang B."/>
            <person name="Denning D.W."/>
            <person name="Nierman W.C."/>
        </authorList>
    </citation>
    <scope>NUCLEOTIDE SEQUENCE [LARGE SCALE GENOMIC DNA]</scope>
    <source>
        <strain evidence="2">ATCC 1007 / CBS 513.65 / DSM 816 / NCTC 3887 / NRRL 1</strain>
    </source>
</reference>
<dbReference type="EMBL" id="DS026990">
    <property type="protein sequence ID" value="EAW15270.1"/>
    <property type="molecule type" value="Genomic_DNA"/>
</dbReference>
<keyword evidence="2" id="KW-1185">Reference proteome</keyword>
<protein>
    <submittedName>
        <fullName evidence="1">Uncharacterized protein</fullName>
    </submittedName>
</protein>
<dbReference type="GeneID" id="4708931"/>
<organism evidence="1 2">
    <name type="scientific">Aspergillus clavatus (strain ATCC 1007 / CBS 513.65 / DSM 816 / NCTC 3887 / NRRL 1 / QM 1276 / 107)</name>
    <dbReference type="NCBI Taxonomy" id="344612"/>
    <lineage>
        <taxon>Eukaryota</taxon>
        <taxon>Fungi</taxon>
        <taxon>Dikarya</taxon>
        <taxon>Ascomycota</taxon>
        <taxon>Pezizomycotina</taxon>
        <taxon>Eurotiomycetes</taxon>
        <taxon>Eurotiomycetidae</taxon>
        <taxon>Eurotiales</taxon>
        <taxon>Aspergillaceae</taxon>
        <taxon>Aspergillus</taxon>
        <taxon>Aspergillus subgen. Fumigati</taxon>
    </lineage>
</organism>
<dbReference type="OrthoDB" id="5599753at2759"/>
<dbReference type="eggNOG" id="ENOG502S87B">
    <property type="taxonomic scope" value="Eukaryota"/>
</dbReference>
<dbReference type="OMA" id="AWWLIDS"/>
<dbReference type="HOGENOM" id="CLU_080238_1_0_1"/>
<dbReference type="RefSeq" id="XP_001276696.1">
    <property type="nucleotide sequence ID" value="XM_001276695.1"/>
</dbReference>
<sequence length="221" mass="24601">MKSIIPLTSAVLGTAAIGIYLYHETLRSRLITKSQHGHLPRSLATHITTAPESVFTAQTTAVYDSASTAVPRAQLPNLSTHDLLTRFLQRNMSRFARLPQAYILRAMSTAAEKPGFDAARIQALEFREGDSVCGAYRVVLRTAERVEFALKPMGVIQGRLVVSLTEDGDGRVVFMNETLMWRPVGEKVVMPLETGVGRWVHELTAWWMLDSGVRYLMGLKE</sequence>
<gene>
    <name evidence="1" type="ORF">ACLA_059340</name>
</gene>
<evidence type="ECO:0000313" key="2">
    <source>
        <dbReference type="Proteomes" id="UP000006701"/>
    </source>
</evidence>
<dbReference type="VEuPathDB" id="FungiDB:ACLA_059340"/>
<dbReference type="Proteomes" id="UP000006701">
    <property type="component" value="Unassembled WGS sequence"/>
</dbReference>
<name>A1C4D0_ASPCL</name>
<evidence type="ECO:0000313" key="1">
    <source>
        <dbReference type="EMBL" id="EAW15270.1"/>
    </source>
</evidence>
<proteinExistence type="predicted"/>
<dbReference type="AlphaFoldDB" id="A1C4D0"/>
<accession>A1C4D0</accession>
<dbReference type="KEGG" id="act:ACLA_059340"/>